<dbReference type="PATRIC" id="fig|1347342.6.peg.3066"/>
<feature type="transmembrane region" description="Helical" evidence="3">
    <location>
        <begin position="7"/>
        <end position="28"/>
    </location>
</feature>
<dbReference type="PANTHER" id="PTHR30023">
    <property type="entry name" value="D-ALANYL-D-ALANINE CARBOXYPEPTIDASE"/>
    <property type="match status" value="1"/>
</dbReference>
<dbReference type="InterPro" id="IPR012338">
    <property type="entry name" value="Beta-lactam/transpept-like"/>
</dbReference>
<keyword evidence="5" id="KW-1185">Reference proteome</keyword>
<dbReference type="EC" id="3.4.16.4" evidence="4"/>
<dbReference type="PROSITE" id="PS51257">
    <property type="entry name" value="PROKAR_LIPOPROTEIN"/>
    <property type="match status" value="1"/>
</dbReference>
<dbReference type="Gene3D" id="3.40.710.10">
    <property type="entry name" value="DD-peptidase/beta-lactamase superfamily"/>
    <property type="match status" value="2"/>
</dbReference>
<keyword evidence="3" id="KW-0472">Membrane</keyword>
<evidence type="ECO:0000256" key="3">
    <source>
        <dbReference type="SAM" id="Phobius"/>
    </source>
</evidence>
<dbReference type="PANTHER" id="PTHR30023:SF0">
    <property type="entry name" value="PENICILLIN-SENSITIVE CARBOXYPEPTIDASE A"/>
    <property type="match status" value="1"/>
</dbReference>
<dbReference type="HOGENOM" id="CLU_017692_1_2_10"/>
<keyword evidence="3" id="KW-0812">Transmembrane</keyword>
<dbReference type="OrthoDB" id="9802627at2"/>
<name>T2KRU3_FORAG</name>
<protein>
    <submittedName>
        <fullName evidence="4">D-alanyl-D-alanine carboxypeptidase</fullName>
        <ecNumber evidence="4">3.4.16.4</ecNumber>
    </submittedName>
</protein>
<evidence type="ECO:0000256" key="1">
    <source>
        <dbReference type="ARBA" id="ARBA00006096"/>
    </source>
</evidence>
<keyword evidence="3" id="KW-1133">Transmembrane helix</keyword>
<accession>T2KRU3</accession>
<sequence length="432" mass="49305">MHSIKHLIKLAPFLKILGIILGLTIFVGCKSSKLSKTITKSISTAFYDNQFTGIMIYDPETKDTVYKHQAEKYFTPASNTKIITLFSALTLLKDSIPAFYYHASNDTLQLRGIGDPSFLHPYFKDSTALQMAKGYKHVSILRNTFTDDKFGPGWAWEDYDTYFSPERSSFPMYGNVVSISNTNKLEVSPNYFKDSVFQKTDKINRLYNENIFFYDTTSTRAREIPIVLDSLTTQNLWSDLLPGKVSFSHQQFNSTPEIAYSIPSDSLYTRMMHLSDNFLAEQMLVLASSTITDTLNTTLLRNYILEHHLNDLKQKPRWVDGSGLSRYNLFSPLSFVQILNKLYTTIPRERLFHFFPAGGQSGTLKNSYAGQTEPYIYAKSGSVGNNYSLSGFLLTASGKTLIFSFMNNHYTTPTSEVKKHMQNIFEHLRDTY</sequence>
<dbReference type="SUPFAM" id="SSF56601">
    <property type="entry name" value="beta-lactamase/transpeptidase-like"/>
    <property type="match status" value="1"/>
</dbReference>
<dbReference type="GO" id="GO:0009002">
    <property type="term" value="F:serine-type D-Ala-D-Ala carboxypeptidase activity"/>
    <property type="evidence" value="ECO:0007669"/>
    <property type="project" value="UniProtKB-EC"/>
</dbReference>
<keyword evidence="4" id="KW-0121">Carboxypeptidase</keyword>
<evidence type="ECO:0000313" key="5">
    <source>
        <dbReference type="Proteomes" id="UP000016160"/>
    </source>
</evidence>
<dbReference type="InterPro" id="IPR000667">
    <property type="entry name" value="Peptidase_S13"/>
</dbReference>
<evidence type="ECO:0000313" key="4">
    <source>
        <dbReference type="EMBL" id="CDF80759.1"/>
    </source>
</evidence>
<dbReference type="STRING" id="1347342.BN863_30470"/>
<evidence type="ECO:0000256" key="2">
    <source>
        <dbReference type="ARBA" id="ARBA00022801"/>
    </source>
</evidence>
<gene>
    <name evidence="4" type="ORF">BN863_30470</name>
</gene>
<proteinExistence type="inferred from homology"/>
<keyword evidence="2 4" id="KW-0378">Hydrolase</keyword>
<dbReference type="GO" id="GO:0006508">
    <property type="term" value="P:proteolysis"/>
    <property type="evidence" value="ECO:0007669"/>
    <property type="project" value="InterPro"/>
</dbReference>
<dbReference type="RefSeq" id="WP_051774879.1">
    <property type="nucleotide sequence ID" value="NZ_HG315671.1"/>
</dbReference>
<dbReference type="AlphaFoldDB" id="T2KRU3"/>
<reference evidence="4 5" key="1">
    <citation type="journal article" date="2013" name="Appl. Environ. Microbiol.">
        <title>The genome of the alga-associated marine flavobacterium Formosa agariphila KMM 3901T reveals a broad potential for degradation of algal polysaccharides.</title>
        <authorList>
            <person name="Mann A.J."/>
            <person name="Hahnke R.L."/>
            <person name="Huang S."/>
            <person name="Werner J."/>
            <person name="Xing P."/>
            <person name="Barbeyron T."/>
            <person name="Huettel B."/>
            <person name="Stueber K."/>
            <person name="Reinhardt R."/>
            <person name="Harder J."/>
            <person name="Gloeckner F.O."/>
            <person name="Amann R.I."/>
            <person name="Teeling H."/>
        </authorList>
    </citation>
    <scope>NUCLEOTIDE SEQUENCE [LARGE SCALE GENOMIC DNA]</scope>
    <source>
        <strain evidence="5">DSM 15362 / KCTC 12365 / LMG 23005 / KMM 3901</strain>
    </source>
</reference>
<dbReference type="Proteomes" id="UP000016160">
    <property type="component" value="Chromosome"/>
</dbReference>
<dbReference type="eggNOG" id="COG2027">
    <property type="taxonomic scope" value="Bacteria"/>
</dbReference>
<dbReference type="PRINTS" id="PR00922">
    <property type="entry name" value="DADACBPTASE3"/>
</dbReference>
<comment type="similarity">
    <text evidence="1">Belongs to the peptidase S13 family.</text>
</comment>
<dbReference type="Pfam" id="PF02113">
    <property type="entry name" value="Peptidase_S13"/>
    <property type="match status" value="2"/>
</dbReference>
<dbReference type="EMBL" id="HG315671">
    <property type="protein sequence ID" value="CDF80759.1"/>
    <property type="molecule type" value="Genomic_DNA"/>
</dbReference>
<organism evidence="4 5">
    <name type="scientific">Formosa agariphila (strain DSM 15362 / KCTC 12365 / LMG 23005 / KMM 3901 / M-2Alg 35-1)</name>
    <dbReference type="NCBI Taxonomy" id="1347342"/>
    <lineage>
        <taxon>Bacteria</taxon>
        <taxon>Pseudomonadati</taxon>
        <taxon>Bacteroidota</taxon>
        <taxon>Flavobacteriia</taxon>
        <taxon>Flavobacteriales</taxon>
        <taxon>Flavobacteriaceae</taxon>
        <taxon>Formosa</taxon>
    </lineage>
</organism>
<dbReference type="GO" id="GO:0000270">
    <property type="term" value="P:peptidoglycan metabolic process"/>
    <property type="evidence" value="ECO:0007669"/>
    <property type="project" value="TreeGrafter"/>
</dbReference>
<keyword evidence="4" id="KW-0645">Protease</keyword>